<dbReference type="InterPro" id="IPR018729">
    <property type="entry name" value="DUF2269_transmembrane"/>
</dbReference>
<reference evidence="2 3" key="1">
    <citation type="journal article" date="2007" name="Int. J. Syst. Evol. Microbiol.">
        <title>Paenibacillus ginsengarvi sp. nov., isolated from soil from ginseng cultivation.</title>
        <authorList>
            <person name="Yoon M.H."/>
            <person name="Ten L.N."/>
            <person name="Im W.T."/>
        </authorList>
    </citation>
    <scope>NUCLEOTIDE SEQUENCE [LARGE SCALE GENOMIC DNA]</scope>
    <source>
        <strain evidence="2 3">KCTC 13059</strain>
    </source>
</reference>
<evidence type="ECO:0000256" key="1">
    <source>
        <dbReference type="SAM" id="Phobius"/>
    </source>
</evidence>
<evidence type="ECO:0000313" key="2">
    <source>
        <dbReference type="EMBL" id="RKN82007.1"/>
    </source>
</evidence>
<feature type="transmembrane region" description="Helical" evidence="1">
    <location>
        <begin position="20"/>
        <end position="44"/>
    </location>
</feature>
<keyword evidence="1" id="KW-1133">Transmembrane helix</keyword>
<dbReference type="Proteomes" id="UP000282311">
    <property type="component" value="Unassembled WGS sequence"/>
</dbReference>
<sequence length="170" mass="18879">MMSVWLIDKLMNWKAVIGMKWIVLVHVISAIVGLGPTYAFPMLLRSGSSIREMERSLRQVSALELFPKLFGTIAVLSGLVLFFLGSYGSFLQVWIVGTLVLYVIVELVIILRLNPAAKKLHSRLADSLTPDETAAASPEVSALYDQVCRSHIWATVLGTIIFILMILKPH</sequence>
<accession>A0A3B0CDY2</accession>
<dbReference type="AlphaFoldDB" id="A0A3B0CDY2"/>
<feature type="transmembrane region" description="Helical" evidence="1">
    <location>
        <begin position="91"/>
        <end position="113"/>
    </location>
</feature>
<feature type="transmembrane region" description="Helical" evidence="1">
    <location>
        <begin position="150"/>
        <end position="167"/>
    </location>
</feature>
<dbReference type="Pfam" id="PF10027">
    <property type="entry name" value="DUF2269"/>
    <property type="match status" value="1"/>
</dbReference>
<evidence type="ECO:0000313" key="3">
    <source>
        <dbReference type="Proteomes" id="UP000282311"/>
    </source>
</evidence>
<protein>
    <submittedName>
        <fullName evidence="2">DUF2269 family protein</fullName>
    </submittedName>
</protein>
<keyword evidence="1" id="KW-0472">Membrane</keyword>
<feature type="transmembrane region" description="Helical" evidence="1">
    <location>
        <begin position="65"/>
        <end position="85"/>
    </location>
</feature>
<comment type="caution">
    <text evidence="2">The sequence shown here is derived from an EMBL/GenBank/DDBJ whole genome shotgun (WGS) entry which is preliminary data.</text>
</comment>
<keyword evidence="1" id="KW-0812">Transmembrane</keyword>
<proteinExistence type="predicted"/>
<gene>
    <name evidence="2" type="ORF">D7M11_18710</name>
</gene>
<keyword evidence="3" id="KW-1185">Reference proteome</keyword>
<dbReference type="EMBL" id="RBAH01000013">
    <property type="protein sequence ID" value="RKN82007.1"/>
    <property type="molecule type" value="Genomic_DNA"/>
</dbReference>
<organism evidence="2 3">
    <name type="scientific">Paenibacillus ginsengarvi</name>
    <dbReference type="NCBI Taxonomy" id="400777"/>
    <lineage>
        <taxon>Bacteria</taxon>
        <taxon>Bacillati</taxon>
        <taxon>Bacillota</taxon>
        <taxon>Bacilli</taxon>
        <taxon>Bacillales</taxon>
        <taxon>Paenibacillaceae</taxon>
        <taxon>Paenibacillus</taxon>
    </lineage>
</organism>
<name>A0A3B0CDY2_9BACL</name>